<dbReference type="HAMAP" id="MF_00274">
    <property type="entry name" value="DNA_YbaB_EbfC"/>
    <property type="match status" value="1"/>
</dbReference>
<dbReference type="Proteomes" id="UP000319976">
    <property type="component" value="Chromosome"/>
</dbReference>
<dbReference type="KEGG" id="chya:V22_13980"/>
<comment type="subunit">
    <text evidence="2">Homodimer.</text>
</comment>
<keyword evidence="1 2" id="KW-0238">DNA-binding</keyword>
<dbReference type="NCBIfam" id="TIGR00103">
    <property type="entry name" value="DNA_YbaB_EbfC"/>
    <property type="match status" value="1"/>
</dbReference>
<gene>
    <name evidence="5" type="ORF">V22_13980</name>
</gene>
<protein>
    <recommendedName>
        <fullName evidence="2">Nucleoid-associated protein V22_13980</fullName>
    </recommendedName>
</protein>
<sequence>MFKGLGDMAGLLKQAQEMQGKVRQMQSELEQLRVTGTAGAGMVTVEATGHQQVLSIQIDPSLLNDPDADMISELTVAAVNDALSKAKEASQERMSQLTGGLDMSSFGGLLGGMGGGN</sequence>
<dbReference type="InterPro" id="IPR004401">
    <property type="entry name" value="YbaB/EbfC"/>
</dbReference>
<dbReference type="AlphaFoldDB" id="A0A517T727"/>
<keyword evidence="6" id="KW-1185">Reference proteome</keyword>
<feature type="coiled-coil region" evidence="3">
    <location>
        <begin position="8"/>
        <end position="35"/>
    </location>
</feature>
<dbReference type="PIRSF" id="PIRSF004555">
    <property type="entry name" value="UCP004555"/>
    <property type="match status" value="1"/>
</dbReference>
<dbReference type="Pfam" id="PF02575">
    <property type="entry name" value="YbaB_DNA_bd"/>
    <property type="match status" value="1"/>
</dbReference>
<dbReference type="PANTHER" id="PTHR33449">
    <property type="entry name" value="NUCLEOID-ASSOCIATED PROTEIN YBAB"/>
    <property type="match status" value="1"/>
</dbReference>
<dbReference type="GO" id="GO:0005829">
    <property type="term" value="C:cytosol"/>
    <property type="evidence" value="ECO:0007669"/>
    <property type="project" value="TreeGrafter"/>
</dbReference>
<accession>A0A517T727</accession>
<dbReference type="GO" id="GO:0043590">
    <property type="term" value="C:bacterial nucleoid"/>
    <property type="evidence" value="ECO:0007669"/>
    <property type="project" value="UniProtKB-UniRule"/>
</dbReference>
<dbReference type="EMBL" id="CP036316">
    <property type="protein sequence ID" value="QDT64167.1"/>
    <property type="molecule type" value="Genomic_DNA"/>
</dbReference>
<organism evidence="5 6">
    <name type="scientific">Calycomorphotria hydatis</name>
    <dbReference type="NCBI Taxonomy" id="2528027"/>
    <lineage>
        <taxon>Bacteria</taxon>
        <taxon>Pseudomonadati</taxon>
        <taxon>Planctomycetota</taxon>
        <taxon>Planctomycetia</taxon>
        <taxon>Planctomycetales</taxon>
        <taxon>Planctomycetaceae</taxon>
        <taxon>Calycomorphotria</taxon>
    </lineage>
</organism>
<dbReference type="OrthoDB" id="288497at2"/>
<evidence type="ECO:0000313" key="5">
    <source>
        <dbReference type="EMBL" id="QDT64167.1"/>
    </source>
</evidence>
<feature type="region of interest" description="Disordered" evidence="4">
    <location>
        <begin position="90"/>
        <end position="117"/>
    </location>
</feature>
<dbReference type="SUPFAM" id="SSF82607">
    <property type="entry name" value="YbaB-like"/>
    <property type="match status" value="1"/>
</dbReference>
<keyword evidence="3" id="KW-0175">Coiled coil</keyword>
<dbReference type="RefSeq" id="WP_145261097.1">
    <property type="nucleotide sequence ID" value="NZ_CP036316.1"/>
</dbReference>
<dbReference type="Gene3D" id="3.30.1310.10">
    <property type="entry name" value="Nucleoid-associated protein YbaB-like domain"/>
    <property type="match status" value="1"/>
</dbReference>
<comment type="subcellular location">
    <subcellularLocation>
        <location evidence="2">Cytoplasm</location>
        <location evidence="2">Nucleoid</location>
    </subcellularLocation>
</comment>
<evidence type="ECO:0000256" key="1">
    <source>
        <dbReference type="ARBA" id="ARBA00023125"/>
    </source>
</evidence>
<comment type="similarity">
    <text evidence="2">Belongs to the YbaB/EbfC family.</text>
</comment>
<reference evidence="5 6" key="1">
    <citation type="submission" date="2019-02" db="EMBL/GenBank/DDBJ databases">
        <title>Deep-cultivation of Planctomycetes and their phenomic and genomic characterization uncovers novel biology.</title>
        <authorList>
            <person name="Wiegand S."/>
            <person name="Jogler M."/>
            <person name="Boedeker C."/>
            <person name="Pinto D."/>
            <person name="Vollmers J."/>
            <person name="Rivas-Marin E."/>
            <person name="Kohn T."/>
            <person name="Peeters S.H."/>
            <person name="Heuer A."/>
            <person name="Rast P."/>
            <person name="Oberbeckmann S."/>
            <person name="Bunk B."/>
            <person name="Jeske O."/>
            <person name="Meyerdierks A."/>
            <person name="Storesund J.E."/>
            <person name="Kallscheuer N."/>
            <person name="Luecker S."/>
            <person name="Lage O.M."/>
            <person name="Pohl T."/>
            <person name="Merkel B.J."/>
            <person name="Hornburger P."/>
            <person name="Mueller R.-W."/>
            <person name="Bruemmer F."/>
            <person name="Labrenz M."/>
            <person name="Spormann A.M."/>
            <person name="Op den Camp H."/>
            <person name="Overmann J."/>
            <person name="Amann R."/>
            <person name="Jetten M.S.M."/>
            <person name="Mascher T."/>
            <person name="Medema M.H."/>
            <person name="Devos D.P."/>
            <person name="Kaster A.-K."/>
            <person name="Ovreas L."/>
            <person name="Rohde M."/>
            <person name="Galperin M.Y."/>
            <person name="Jogler C."/>
        </authorList>
    </citation>
    <scope>NUCLEOTIDE SEQUENCE [LARGE SCALE GENOMIC DNA]</scope>
    <source>
        <strain evidence="5 6">V22</strain>
    </source>
</reference>
<evidence type="ECO:0000256" key="3">
    <source>
        <dbReference type="SAM" id="Coils"/>
    </source>
</evidence>
<dbReference type="InterPro" id="IPR036894">
    <property type="entry name" value="YbaB-like_sf"/>
</dbReference>
<name>A0A517T727_9PLAN</name>
<feature type="compositionally biased region" description="Gly residues" evidence="4">
    <location>
        <begin position="108"/>
        <end position="117"/>
    </location>
</feature>
<evidence type="ECO:0000256" key="4">
    <source>
        <dbReference type="SAM" id="MobiDB-lite"/>
    </source>
</evidence>
<dbReference type="PANTHER" id="PTHR33449:SF1">
    <property type="entry name" value="NUCLEOID-ASSOCIATED PROTEIN YBAB"/>
    <property type="match status" value="1"/>
</dbReference>
<comment type="function">
    <text evidence="2">Binds to DNA and alters its conformation. May be involved in regulation of gene expression, nucleoid organization and DNA protection.</text>
</comment>
<keyword evidence="2" id="KW-0963">Cytoplasm</keyword>
<proteinExistence type="inferred from homology"/>
<evidence type="ECO:0000256" key="2">
    <source>
        <dbReference type="HAMAP-Rule" id="MF_00274"/>
    </source>
</evidence>
<dbReference type="GO" id="GO:0003677">
    <property type="term" value="F:DNA binding"/>
    <property type="evidence" value="ECO:0007669"/>
    <property type="project" value="UniProtKB-UniRule"/>
</dbReference>
<evidence type="ECO:0000313" key="6">
    <source>
        <dbReference type="Proteomes" id="UP000319976"/>
    </source>
</evidence>